<name>A0A6G3Y167_9ACTN</name>
<feature type="domain" description="Pre ATP-grasp" evidence="1">
    <location>
        <begin position="33"/>
        <end position="86"/>
    </location>
</feature>
<feature type="non-terminal residue" evidence="2">
    <location>
        <position position="86"/>
    </location>
</feature>
<sequence length="86" mass="9853">MPTLWLGNACAEHMVDRVDLFSEEDRRGLLFTMKRLVWLLRDGDALVLPRPVSRDFLQHVARHTGLDLSSIRLVSPDADLLTQDQL</sequence>
<evidence type="ECO:0000259" key="1">
    <source>
        <dbReference type="Pfam" id="PF18604"/>
    </source>
</evidence>
<accession>A0A6G3Y167</accession>
<comment type="caution">
    <text evidence="2">The sequence shown here is derived from an EMBL/GenBank/DDBJ whole genome shotgun (WGS) entry which is preliminary data.</text>
</comment>
<organism evidence="2">
    <name type="scientific">Streptomyces sp. SID7499</name>
    <dbReference type="NCBI Taxonomy" id="2706086"/>
    <lineage>
        <taxon>Bacteria</taxon>
        <taxon>Bacillati</taxon>
        <taxon>Actinomycetota</taxon>
        <taxon>Actinomycetes</taxon>
        <taxon>Kitasatosporales</taxon>
        <taxon>Streptomycetaceae</taxon>
        <taxon>Streptomyces</taxon>
    </lineage>
</organism>
<proteinExistence type="predicted"/>
<dbReference type="Pfam" id="PF18604">
    <property type="entry name" value="PreAtp-grasp"/>
    <property type="match status" value="1"/>
</dbReference>
<protein>
    <recommendedName>
        <fullName evidence="1">Pre ATP-grasp domain-containing protein</fullName>
    </recommendedName>
</protein>
<reference evidence="2" key="1">
    <citation type="submission" date="2020-01" db="EMBL/GenBank/DDBJ databases">
        <title>Insect and environment-associated Actinomycetes.</title>
        <authorList>
            <person name="Currrie C."/>
            <person name="Chevrette M."/>
            <person name="Carlson C."/>
            <person name="Stubbendieck R."/>
            <person name="Wendt-Pienkowski E."/>
        </authorList>
    </citation>
    <scope>NUCLEOTIDE SEQUENCE</scope>
    <source>
        <strain evidence="2">SID7499</strain>
    </source>
</reference>
<evidence type="ECO:0000313" key="2">
    <source>
        <dbReference type="EMBL" id="NEE23647.1"/>
    </source>
</evidence>
<dbReference type="InterPro" id="IPR040754">
    <property type="entry name" value="PreAtp-grasp"/>
</dbReference>
<gene>
    <name evidence="2" type="ORF">G3M58_96500</name>
</gene>
<dbReference type="EMBL" id="JAAGMN010010435">
    <property type="protein sequence ID" value="NEE23647.1"/>
    <property type="molecule type" value="Genomic_DNA"/>
</dbReference>
<dbReference type="AlphaFoldDB" id="A0A6G3Y167"/>